<dbReference type="KEGG" id="lbc:LACBIDRAFT_297888"/>
<dbReference type="Proteomes" id="UP000001194">
    <property type="component" value="Unassembled WGS sequence"/>
</dbReference>
<organism evidence="2">
    <name type="scientific">Laccaria bicolor (strain S238N-H82 / ATCC MYA-4686)</name>
    <name type="common">Bicoloured deceiver</name>
    <name type="synonym">Laccaria laccata var. bicolor</name>
    <dbReference type="NCBI Taxonomy" id="486041"/>
    <lineage>
        <taxon>Eukaryota</taxon>
        <taxon>Fungi</taxon>
        <taxon>Dikarya</taxon>
        <taxon>Basidiomycota</taxon>
        <taxon>Agaricomycotina</taxon>
        <taxon>Agaricomycetes</taxon>
        <taxon>Agaricomycetidae</taxon>
        <taxon>Agaricales</taxon>
        <taxon>Agaricineae</taxon>
        <taxon>Hydnangiaceae</taxon>
        <taxon>Laccaria</taxon>
    </lineage>
</organism>
<dbReference type="RefSeq" id="XP_001881206.1">
    <property type="nucleotide sequence ID" value="XM_001881171.1"/>
</dbReference>
<reference evidence="1 2" key="1">
    <citation type="journal article" date="2008" name="Nature">
        <title>The genome of Laccaria bicolor provides insights into mycorrhizal symbiosis.</title>
        <authorList>
            <person name="Martin F."/>
            <person name="Aerts A."/>
            <person name="Ahren D."/>
            <person name="Brun A."/>
            <person name="Danchin E.G.J."/>
            <person name="Duchaussoy F."/>
            <person name="Gibon J."/>
            <person name="Kohler A."/>
            <person name="Lindquist E."/>
            <person name="Pereda V."/>
            <person name="Salamov A."/>
            <person name="Shapiro H.J."/>
            <person name="Wuyts J."/>
            <person name="Blaudez D."/>
            <person name="Buee M."/>
            <person name="Brokstein P."/>
            <person name="Canbaeck B."/>
            <person name="Cohen D."/>
            <person name="Courty P.E."/>
            <person name="Coutinho P.M."/>
            <person name="Delaruelle C."/>
            <person name="Detter J.C."/>
            <person name="Deveau A."/>
            <person name="DiFazio S."/>
            <person name="Duplessis S."/>
            <person name="Fraissinet-Tachet L."/>
            <person name="Lucic E."/>
            <person name="Frey-Klett P."/>
            <person name="Fourrey C."/>
            <person name="Feussner I."/>
            <person name="Gay G."/>
            <person name="Grimwood J."/>
            <person name="Hoegger P.J."/>
            <person name="Jain P."/>
            <person name="Kilaru S."/>
            <person name="Labbe J."/>
            <person name="Lin Y.C."/>
            <person name="Legue V."/>
            <person name="Le Tacon F."/>
            <person name="Marmeisse R."/>
            <person name="Melayah D."/>
            <person name="Montanini B."/>
            <person name="Muratet M."/>
            <person name="Nehls U."/>
            <person name="Niculita-Hirzel H."/>
            <person name="Oudot-Le Secq M.P."/>
            <person name="Peter M."/>
            <person name="Quesneville H."/>
            <person name="Rajashekar B."/>
            <person name="Reich M."/>
            <person name="Rouhier N."/>
            <person name="Schmutz J."/>
            <person name="Yin T."/>
            <person name="Chalot M."/>
            <person name="Henrissat B."/>
            <person name="Kuees U."/>
            <person name="Lucas S."/>
            <person name="Van de Peer Y."/>
            <person name="Podila G.K."/>
            <person name="Polle A."/>
            <person name="Pukkila P.J."/>
            <person name="Richardson P.M."/>
            <person name="Rouze P."/>
            <person name="Sanders I.R."/>
            <person name="Stajich J.E."/>
            <person name="Tunlid A."/>
            <person name="Tuskan G."/>
            <person name="Grigoriev I.V."/>
        </authorList>
    </citation>
    <scope>NUCLEOTIDE SEQUENCE [LARGE SCALE GENOMIC DNA]</scope>
    <source>
        <strain evidence="2">S238N-H82 / ATCC MYA-4686</strain>
    </source>
</reference>
<accession>B0DB46</accession>
<gene>
    <name evidence="1" type="ORF">LACBIDRAFT_297888</name>
</gene>
<dbReference type="EMBL" id="DS547102">
    <property type="protein sequence ID" value="EDR08136.1"/>
    <property type="molecule type" value="Genomic_DNA"/>
</dbReference>
<dbReference type="AlphaFoldDB" id="B0DB46"/>
<dbReference type="GeneID" id="6076910"/>
<dbReference type="InParanoid" id="B0DB46"/>
<evidence type="ECO:0000313" key="1">
    <source>
        <dbReference type="EMBL" id="EDR08136.1"/>
    </source>
</evidence>
<dbReference type="HOGENOM" id="CLU_2121500_0_0_1"/>
<proteinExistence type="predicted"/>
<sequence>MTWSLFLAGARLSPMEGDHCDQSRTAYDRTLLAQDITKIGPSSGNIQHMLTLCLLGQLLGDQMGQMDSENLYDDGKDGCCLAVCSRTWRTDYLSVEGSLLPNPQLYGIMLSTIE</sequence>
<name>B0DB46_LACBS</name>
<protein>
    <submittedName>
        <fullName evidence="1">Predicted protein</fullName>
    </submittedName>
</protein>
<evidence type="ECO:0000313" key="2">
    <source>
        <dbReference type="Proteomes" id="UP000001194"/>
    </source>
</evidence>
<keyword evidence="2" id="KW-1185">Reference proteome</keyword>